<keyword evidence="1" id="KW-0175">Coiled coil</keyword>
<evidence type="ECO:0000256" key="1">
    <source>
        <dbReference type="SAM" id="Coils"/>
    </source>
</evidence>
<keyword evidence="3" id="KW-1185">Reference proteome</keyword>
<dbReference type="SUPFAM" id="SSF58100">
    <property type="entry name" value="Bacterial hemolysins"/>
    <property type="match status" value="1"/>
</dbReference>
<gene>
    <name evidence="2" type="ORF">BpHYR1_035478</name>
</gene>
<reference evidence="2 3" key="1">
    <citation type="journal article" date="2018" name="Sci. Rep.">
        <title>Genomic signatures of local adaptation to the degree of environmental predictability in rotifers.</title>
        <authorList>
            <person name="Franch-Gras L."/>
            <person name="Hahn C."/>
            <person name="Garcia-Roger E.M."/>
            <person name="Carmona M.J."/>
            <person name="Serra M."/>
            <person name="Gomez A."/>
        </authorList>
    </citation>
    <scope>NUCLEOTIDE SEQUENCE [LARGE SCALE GENOMIC DNA]</scope>
    <source>
        <strain evidence="2">HYR1</strain>
    </source>
</reference>
<dbReference type="AlphaFoldDB" id="A0A3M7RQN9"/>
<sequence>MSKNELVSEIRLEELKKQIDDLQFSKENLERYTNSLLDELKNLKNKVEIGSLNFNSIRGDIKSKTQRLEDQNRLQELVNILSRLLANVFTTN</sequence>
<comment type="caution">
    <text evidence="2">The sequence shown here is derived from an EMBL/GenBank/DDBJ whole genome shotgun (WGS) entry which is preliminary data.</text>
</comment>
<feature type="coiled-coil region" evidence="1">
    <location>
        <begin position="12"/>
        <end position="46"/>
    </location>
</feature>
<dbReference type="Proteomes" id="UP000276133">
    <property type="component" value="Unassembled WGS sequence"/>
</dbReference>
<proteinExistence type="predicted"/>
<protein>
    <submittedName>
        <fullName evidence="2">Paramyosin-like isoform X8</fullName>
    </submittedName>
</protein>
<accession>A0A3M7RQN9</accession>
<dbReference type="EMBL" id="REGN01002842">
    <property type="protein sequence ID" value="RNA25876.1"/>
    <property type="molecule type" value="Genomic_DNA"/>
</dbReference>
<dbReference type="OrthoDB" id="9445857at2759"/>
<evidence type="ECO:0000313" key="2">
    <source>
        <dbReference type="EMBL" id="RNA25876.1"/>
    </source>
</evidence>
<evidence type="ECO:0000313" key="3">
    <source>
        <dbReference type="Proteomes" id="UP000276133"/>
    </source>
</evidence>
<name>A0A3M7RQN9_BRAPC</name>
<organism evidence="2 3">
    <name type="scientific">Brachionus plicatilis</name>
    <name type="common">Marine rotifer</name>
    <name type="synonym">Brachionus muelleri</name>
    <dbReference type="NCBI Taxonomy" id="10195"/>
    <lineage>
        <taxon>Eukaryota</taxon>
        <taxon>Metazoa</taxon>
        <taxon>Spiralia</taxon>
        <taxon>Gnathifera</taxon>
        <taxon>Rotifera</taxon>
        <taxon>Eurotatoria</taxon>
        <taxon>Monogononta</taxon>
        <taxon>Pseudotrocha</taxon>
        <taxon>Ploima</taxon>
        <taxon>Brachionidae</taxon>
        <taxon>Brachionus</taxon>
    </lineage>
</organism>